<name>A0A0F3GK00_9BACT</name>
<evidence type="ECO:0000313" key="1">
    <source>
        <dbReference type="EMBL" id="KJU82226.1"/>
    </source>
</evidence>
<accession>A0A0F3GK00</accession>
<dbReference type="AlphaFoldDB" id="A0A0F3GK00"/>
<comment type="caution">
    <text evidence="1">The sequence shown here is derived from an EMBL/GenBank/DDBJ whole genome shotgun (WGS) entry which is preliminary data.</text>
</comment>
<organism evidence="1 2">
    <name type="scientific">Candidatus Magnetobacterium bavaricum</name>
    <dbReference type="NCBI Taxonomy" id="29290"/>
    <lineage>
        <taxon>Bacteria</taxon>
        <taxon>Pseudomonadati</taxon>
        <taxon>Nitrospirota</taxon>
        <taxon>Thermodesulfovibrionia</taxon>
        <taxon>Thermodesulfovibrionales</taxon>
        <taxon>Candidatus Magnetobacteriaceae</taxon>
        <taxon>Candidatus Magnetobacterium</taxon>
    </lineage>
</organism>
<proteinExistence type="predicted"/>
<dbReference type="Proteomes" id="UP000033423">
    <property type="component" value="Unassembled WGS sequence"/>
</dbReference>
<keyword evidence="2" id="KW-1185">Reference proteome</keyword>
<reference evidence="1 2" key="1">
    <citation type="submission" date="2015-02" db="EMBL/GenBank/DDBJ databases">
        <title>Single-cell genomics of uncultivated deep-branching MTB reveals a conserved set of magnetosome genes.</title>
        <authorList>
            <person name="Kolinko S."/>
            <person name="Richter M."/>
            <person name="Glockner F.O."/>
            <person name="Brachmann A."/>
            <person name="Schuler D."/>
        </authorList>
    </citation>
    <scope>NUCLEOTIDE SEQUENCE [LARGE SCALE GENOMIC DNA]</scope>
    <source>
        <strain evidence="1">TM-1</strain>
    </source>
</reference>
<evidence type="ECO:0000313" key="2">
    <source>
        <dbReference type="Proteomes" id="UP000033423"/>
    </source>
</evidence>
<sequence length="91" mass="9528">MPRYLNLTSLPPPTTSRMTLSPSFNGTLVLAVTTPPWTPAPLPGGGVIRSITIPDSITSNTSAIITSPESSVTGLLSVRKTVTILSDLVRP</sequence>
<dbReference type="EMBL" id="LACI01002393">
    <property type="protein sequence ID" value="KJU82226.1"/>
    <property type="molecule type" value="Genomic_DNA"/>
</dbReference>
<gene>
    <name evidence="1" type="ORF">MBAV_005576</name>
</gene>
<protein>
    <submittedName>
        <fullName evidence="1">Uncharacterized protein</fullName>
    </submittedName>
</protein>